<evidence type="ECO:0000259" key="1">
    <source>
        <dbReference type="Pfam" id="PF02589"/>
    </source>
</evidence>
<accession>A0A5D3WGM1</accession>
<gene>
    <name evidence="2" type="ORF">EDC39_12031</name>
</gene>
<dbReference type="PANTHER" id="PTHR36179:SF2">
    <property type="entry name" value="LUD DOMAIN-CONTAINING PROTEIN"/>
    <property type="match status" value="1"/>
</dbReference>
<organism evidence="2 3">
    <name type="scientific">Geothermobacter ehrlichii</name>
    <dbReference type="NCBI Taxonomy" id="213224"/>
    <lineage>
        <taxon>Bacteria</taxon>
        <taxon>Pseudomonadati</taxon>
        <taxon>Thermodesulfobacteriota</taxon>
        <taxon>Desulfuromonadia</taxon>
        <taxon>Desulfuromonadales</taxon>
        <taxon>Geothermobacteraceae</taxon>
        <taxon>Geothermobacter</taxon>
    </lineage>
</organism>
<proteinExistence type="predicted"/>
<comment type="caution">
    <text evidence="2">The sequence shown here is derived from an EMBL/GenBank/DDBJ whole genome shotgun (WGS) entry which is preliminary data.</text>
</comment>
<keyword evidence="3" id="KW-1185">Reference proteome</keyword>
<dbReference type="OrthoDB" id="9809147at2"/>
<protein>
    <submittedName>
        <fullName evidence="2">YkgG family uncharacterized protein</fullName>
    </submittedName>
</protein>
<dbReference type="InterPro" id="IPR003741">
    <property type="entry name" value="LUD_dom"/>
</dbReference>
<dbReference type="InterPro" id="IPR009501">
    <property type="entry name" value="UCP020269"/>
</dbReference>
<reference evidence="2 3" key="1">
    <citation type="submission" date="2019-07" db="EMBL/GenBank/DDBJ databases">
        <title>Genomic Encyclopedia of Type Strains, Phase IV (KMG-IV): sequencing the most valuable type-strain genomes for metagenomic binning, comparative biology and taxonomic classification.</title>
        <authorList>
            <person name="Goeker M."/>
        </authorList>
    </citation>
    <scope>NUCLEOTIDE SEQUENCE [LARGE SCALE GENOMIC DNA]</scope>
    <source>
        <strain evidence="2 3">SS015</strain>
    </source>
</reference>
<evidence type="ECO:0000313" key="3">
    <source>
        <dbReference type="Proteomes" id="UP000324159"/>
    </source>
</evidence>
<feature type="domain" description="LUD" evidence="1">
    <location>
        <begin position="19"/>
        <end position="213"/>
    </location>
</feature>
<sequence>MKKRPEVDESLRWHRELLLEKTAQALRNNGFAAAVFANRQNVRPFLIDAARDATIVGFGGSITLAQIGFAKELERAGKTLLSHGRPGLSPKERFALMRRQLSCDIFFTSTNALTINGQLVNIDGTGNRVGAMAFGPPKVVVVAGVNKIVRDLDSALRRVKEVVVPPNARRMGYAPPCTQTGICVDCNSPERVCRITAIIERKPRDTEITVCLVNEHLGY</sequence>
<dbReference type="Proteomes" id="UP000324159">
    <property type="component" value="Unassembled WGS sequence"/>
</dbReference>
<name>A0A5D3WGM1_9BACT</name>
<dbReference type="EMBL" id="VNIB01000020">
    <property type="protein sequence ID" value="TYO95267.1"/>
    <property type="molecule type" value="Genomic_DNA"/>
</dbReference>
<dbReference type="RefSeq" id="WP_148897182.1">
    <property type="nucleotide sequence ID" value="NZ_VNIB01000020.1"/>
</dbReference>
<dbReference type="PIRSF" id="PIRSF020269">
    <property type="entry name" value="DUF1121"/>
    <property type="match status" value="1"/>
</dbReference>
<dbReference type="Pfam" id="PF02589">
    <property type="entry name" value="LUD_dom"/>
    <property type="match status" value="1"/>
</dbReference>
<evidence type="ECO:0000313" key="2">
    <source>
        <dbReference type="EMBL" id="TYO95267.1"/>
    </source>
</evidence>
<dbReference type="AlphaFoldDB" id="A0A5D3WGM1"/>
<dbReference type="PANTHER" id="PTHR36179">
    <property type="entry name" value="LUD_DOM DOMAIN-CONTAINING PROTEIN"/>
    <property type="match status" value="1"/>
</dbReference>